<evidence type="ECO:0000256" key="7">
    <source>
        <dbReference type="PROSITE-ProRule" id="PRU00723"/>
    </source>
</evidence>
<reference evidence="11" key="1">
    <citation type="journal article" date="2016" name="Sci. Rep.">
        <title>Molecular characterization of firefly nuptial gifts: a multi-omics approach sheds light on postcopulatory sexual selection.</title>
        <authorList>
            <person name="Al-Wathiqui N."/>
            <person name="Fallon T.R."/>
            <person name="South A."/>
            <person name="Weng J.K."/>
            <person name="Lewis S.M."/>
        </authorList>
    </citation>
    <scope>NUCLEOTIDE SEQUENCE</scope>
</reference>
<feature type="compositionally biased region" description="Basic residues" evidence="9">
    <location>
        <begin position="196"/>
        <end position="212"/>
    </location>
</feature>
<dbReference type="InterPro" id="IPR000504">
    <property type="entry name" value="RRM_dom"/>
</dbReference>
<accession>A0A1Y1KC97</accession>
<dbReference type="AlphaFoldDB" id="A0A1Y1KC97"/>
<dbReference type="FunFam" id="3.30.70.330:FF:000330">
    <property type="entry name" value="RNA-binding motif protein 26"/>
    <property type="match status" value="1"/>
</dbReference>
<feature type="compositionally biased region" description="Basic residues" evidence="9">
    <location>
        <begin position="152"/>
        <end position="167"/>
    </location>
</feature>
<dbReference type="SUPFAM" id="SSF54928">
    <property type="entry name" value="RNA-binding domain, RBD"/>
    <property type="match status" value="2"/>
</dbReference>
<dbReference type="PANTHER" id="PTHR14398">
    <property type="entry name" value="RNA RECOGNITION RRM/RNP DOMAIN"/>
    <property type="match status" value="1"/>
</dbReference>
<feature type="domain" description="C3H1-type" evidence="10">
    <location>
        <begin position="294"/>
        <end position="322"/>
    </location>
</feature>
<dbReference type="InterPro" id="IPR012677">
    <property type="entry name" value="Nucleotide-bd_a/b_plait_sf"/>
</dbReference>
<evidence type="ECO:0000256" key="2">
    <source>
        <dbReference type="ARBA" id="ARBA00022771"/>
    </source>
</evidence>
<dbReference type="PROSITE" id="PS50103">
    <property type="entry name" value="ZF_C3H1"/>
    <property type="match status" value="1"/>
</dbReference>
<dbReference type="EMBL" id="GEZM01088967">
    <property type="protein sequence ID" value="JAV57810.1"/>
    <property type="molecule type" value="Transcribed_RNA"/>
</dbReference>
<feature type="region of interest" description="Disordered" evidence="9">
    <location>
        <begin position="81"/>
        <end position="104"/>
    </location>
</feature>
<feature type="compositionally biased region" description="Basic residues" evidence="9">
    <location>
        <begin position="222"/>
        <end position="251"/>
    </location>
</feature>
<dbReference type="CDD" id="cd12257">
    <property type="entry name" value="RRM1_RBM26_like"/>
    <property type="match status" value="1"/>
</dbReference>
<feature type="coiled-coil region" evidence="8">
    <location>
        <begin position="623"/>
        <end position="679"/>
    </location>
</feature>
<organism evidence="11">
    <name type="scientific">Photinus pyralis</name>
    <name type="common">Common eastern firefly</name>
    <name type="synonym">Lampyris pyralis</name>
    <dbReference type="NCBI Taxonomy" id="7054"/>
    <lineage>
        <taxon>Eukaryota</taxon>
        <taxon>Metazoa</taxon>
        <taxon>Ecdysozoa</taxon>
        <taxon>Arthropoda</taxon>
        <taxon>Hexapoda</taxon>
        <taxon>Insecta</taxon>
        <taxon>Pterygota</taxon>
        <taxon>Neoptera</taxon>
        <taxon>Endopterygota</taxon>
        <taxon>Coleoptera</taxon>
        <taxon>Polyphaga</taxon>
        <taxon>Elateriformia</taxon>
        <taxon>Elateroidea</taxon>
        <taxon>Lampyridae</taxon>
        <taxon>Lampyrinae</taxon>
        <taxon>Photinus</taxon>
    </lineage>
</organism>
<proteinExistence type="predicted"/>
<keyword evidence="2 7" id="KW-0863">Zinc-finger</keyword>
<feature type="zinc finger region" description="C3H1-type" evidence="7">
    <location>
        <begin position="294"/>
        <end position="322"/>
    </location>
</feature>
<feature type="region of interest" description="Disordered" evidence="9">
    <location>
        <begin position="545"/>
        <end position="606"/>
    </location>
</feature>
<sequence length="947" mass="107373">MLIDDADAFKTWLTAVLKPICEADPGALAKYVFALVKKDKSPEALRQSMISQLEVFLQHETEPFVNLLFKTLESRDYLTPVIPSTNPPNPNIIKPPEVTPLSPKSKELKKEIIPVSELPNLSESVNGNAIVKKEEVKRDARKSESEKEDKPRKRSRHRSLSRNRSRSRSWDRNRRSRSREKSREPYREKRTDRPRPYRNKSPPRRYDRRRSRSPTPTGTGRARSRSRSPRHNYRGRYRNRSPPRSNSRSRSRSADRKDRAGTPTQDSNHGDLDLRLTNSTQSIQSVIHNSTGNRSPKKRCRDYDEKGFCMRGEMCPYDHGVDPVVLEDTALTRVLTFGPNGAPLNEPPPPMIPPPIIGGAGHPNMHHIPPRPLMPEYNPQAPHMWPRGGFRGPRAMLGPRLPHMGPFMPQSGLQRELISVPVMDNQQPEFGNNFSRHQYMPPDIEQQEGIFKKKQFDYNRLGPRAKNPSNCSLELKKVPTGLNNIAHLNNHFSKFGKIVNIQVFYEGDPEAAIVTFSSHAEANAAYRSTEAVLNNRFIKVFWHPTNGDGKQENVPPRSVKDRLGVPNTVPPNSNKVLNLVQPKADNATDEPVTDKAQPHNNFTKNNLPVLNKEETKVQAAAAIKKGQELLAAKEKLKKNQEEKRKEALKITQDLRKRKQELLEKQLAQQKLLIDKVEKTPAGPQRDLLLQTIKKSQEATEAIRKDMLSQPLPAVKLPQRKSKEEVQKEVLDAELDLITKAAEGADTSELQKKVIELKAKISLGARRASRGRRFNPIGRHLLTKNNLIDSAKSPTGTRKQLAFPKHAVDHRTTKILVSGYEGDEQESVLAQFTGFGEIVDYVSDPVTPSIVFNYKTRKDAETALLKGKNFQDRTLSITWCNNSQLNNQLSGRTSTRTVLVSESDEDHLIDSNLIEFDGSELDPGLSEEALLHDDEEEDEDNEGRSWRR</sequence>
<dbReference type="GO" id="GO:0003723">
    <property type="term" value="F:RNA binding"/>
    <property type="evidence" value="ECO:0007669"/>
    <property type="project" value="UniProtKB-KW"/>
</dbReference>
<dbReference type="SMART" id="SM00360">
    <property type="entry name" value="RRM"/>
    <property type="match status" value="1"/>
</dbReference>
<evidence type="ECO:0000256" key="9">
    <source>
        <dbReference type="SAM" id="MobiDB-lite"/>
    </source>
</evidence>
<dbReference type="InterPro" id="IPR002483">
    <property type="entry name" value="PWI_dom"/>
</dbReference>
<comment type="function">
    <text evidence="6">May be involved in the turnover of nuclear polyadenylated (pA+) RNA.</text>
</comment>
<dbReference type="Pfam" id="PF00076">
    <property type="entry name" value="RRM_1"/>
    <property type="match status" value="1"/>
</dbReference>
<dbReference type="InterPro" id="IPR035979">
    <property type="entry name" value="RBD_domain_sf"/>
</dbReference>
<dbReference type="InterPro" id="IPR000571">
    <property type="entry name" value="Znf_CCCH"/>
</dbReference>
<dbReference type="GO" id="GO:0008270">
    <property type="term" value="F:zinc ion binding"/>
    <property type="evidence" value="ECO:0007669"/>
    <property type="project" value="UniProtKB-KW"/>
</dbReference>
<evidence type="ECO:0000256" key="4">
    <source>
        <dbReference type="ARBA" id="ARBA00022884"/>
    </source>
</evidence>
<dbReference type="Pfam" id="PF14605">
    <property type="entry name" value="Nup35_RRM_2"/>
    <property type="match status" value="1"/>
</dbReference>
<keyword evidence="5 8" id="KW-0175">Coiled coil</keyword>
<dbReference type="GO" id="GO:0005634">
    <property type="term" value="C:nucleus"/>
    <property type="evidence" value="ECO:0007669"/>
    <property type="project" value="TreeGrafter"/>
</dbReference>
<dbReference type="PANTHER" id="PTHR14398:SF0">
    <property type="entry name" value="ZINC FINGER PROTEIN SWM"/>
    <property type="match status" value="1"/>
</dbReference>
<keyword evidence="1 7" id="KW-0479">Metal-binding</keyword>
<dbReference type="InterPro" id="IPR045137">
    <property type="entry name" value="RBM26/27"/>
</dbReference>
<dbReference type="Gene3D" id="3.30.70.330">
    <property type="match status" value="2"/>
</dbReference>
<evidence type="ECO:0000256" key="3">
    <source>
        <dbReference type="ARBA" id="ARBA00022833"/>
    </source>
</evidence>
<feature type="compositionally biased region" description="Basic and acidic residues" evidence="9">
    <location>
        <begin position="168"/>
        <end position="195"/>
    </location>
</feature>
<evidence type="ECO:0000259" key="10">
    <source>
        <dbReference type="PROSITE" id="PS50103"/>
    </source>
</evidence>
<evidence type="ECO:0000313" key="11">
    <source>
        <dbReference type="EMBL" id="JAV57810.1"/>
    </source>
</evidence>
<evidence type="ECO:0000256" key="6">
    <source>
        <dbReference type="ARBA" id="ARBA00043866"/>
    </source>
</evidence>
<feature type="compositionally biased region" description="Basic and acidic residues" evidence="9">
    <location>
        <begin position="132"/>
        <end position="151"/>
    </location>
</feature>
<evidence type="ECO:0000256" key="8">
    <source>
        <dbReference type="SAM" id="Coils"/>
    </source>
</evidence>
<dbReference type="Pfam" id="PF01480">
    <property type="entry name" value="PWI"/>
    <property type="match status" value="1"/>
</dbReference>
<name>A0A1Y1KC97_PHOPY</name>
<dbReference type="SMART" id="SM00356">
    <property type="entry name" value="ZnF_C3H1"/>
    <property type="match status" value="1"/>
</dbReference>
<feature type="region of interest" description="Disordered" evidence="9">
    <location>
        <begin position="918"/>
        <end position="947"/>
    </location>
</feature>
<feature type="region of interest" description="Disordered" evidence="9">
    <location>
        <begin position="132"/>
        <end position="276"/>
    </location>
</feature>
<evidence type="ECO:0000256" key="5">
    <source>
        <dbReference type="ARBA" id="ARBA00023054"/>
    </source>
</evidence>
<keyword evidence="3 7" id="KW-0862">Zinc</keyword>
<evidence type="ECO:0000256" key="1">
    <source>
        <dbReference type="ARBA" id="ARBA00022723"/>
    </source>
</evidence>
<keyword evidence="4" id="KW-0694">RNA-binding</keyword>
<protein>
    <recommendedName>
        <fullName evidence="10">C3H1-type domain-containing protein</fullName>
    </recommendedName>
</protein>